<dbReference type="STRING" id="1486262.TM49_02395"/>
<dbReference type="Proteomes" id="UP000032611">
    <property type="component" value="Chromosome"/>
</dbReference>
<evidence type="ECO:0000313" key="4">
    <source>
        <dbReference type="Proteomes" id="UP000032611"/>
    </source>
</evidence>
<organism evidence="3 4">
    <name type="scientific">Martelella endophytica</name>
    <dbReference type="NCBI Taxonomy" id="1486262"/>
    <lineage>
        <taxon>Bacteria</taxon>
        <taxon>Pseudomonadati</taxon>
        <taxon>Pseudomonadota</taxon>
        <taxon>Alphaproteobacteria</taxon>
        <taxon>Hyphomicrobiales</taxon>
        <taxon>Aurantimonadaceae</taxon>
        <taxon>Martelella</taxon>
    </lineage>
</organism>
<dbReference type="PANTHER" id="PTHR30535">
    <property type="entry name" value="VITAMIN B12-BINDING PROTEIN"/>
    <property type="match status" value="1"/>
</dbReference>
<keyword evidence="1" id="KW-0732">Signal</keyword>
<protein>
    <recommendedName>
        <fullName evidence="2">Fe/B12 periplasmic-binding domain-containing protein</fullName>
    </recommendedName>
</protein>
<dbReference type="GO" id="GO:0071281">
    <property type="term" value="P:cellular response to iron ion"/>
    <property type="evidence" value="ECO:0007669"/>
    <property type="project" value="TreeGrafter"/>
</dbReference>
<dbReference type="InterPro" id="IPR002491">
    <property type="entry name" value="ABC_transptr_periplasmic_BD"/>
</dbReference>
<dbReference type="AlphaFoldDB" id="A0A0D5LV38"/>
<accession>A0A0D5LV38</accession>
<dbReference type="Gene3D" id="3.40.50.1980">
    <property type="entry name" value="Nitrogenase molybdenum iron protein domain"/>
    <property type="match status" value="2"/>
</dbReference>
<evidence type="ECO:0000313" key="3">
    <source>
        <dbReference type="EMBL" id="AJY47871.1"/>
    </source>
</evidence>
<dbReference type="EMBL" id="CP010803">
    <property type="protein sequence ID" value="AJY47871.1"/>
    <property type="molecule type" value="Genomic_DNA"/>
</dbReference>
<sequence>MRSACTARAFHPARVVRAGLAAAILVMAAPAVAAPQRVVSINLCTDEMAMLIAAPGQLVSVSNLAADPVVSAMAEEARGYRLNSGLAEEVFLMKPDLVLAGSYTTRDTVNLLQRLGIAVAEFAPETGLADVRDNLERMGALLGQEARAEQIVADMDARLAALAAKPASNKTAALYFSNGYTSGADTLAGDIVAKAGLENIGPGAGVDGLGRLPLERLIMAAPDVIIGGDGGYEAPALADAVFAHPAFVRAAAAADYVPLASSYTICGGPFNVDAVERLEDIGND</sequence>
<feature type="domain" description="Fe/B12 periplasmic-binding" evidence="2">
    <location>
        <begin position="37"/>
        <end position="284"/>
    </location>
</feature>
<proteinExistence type="predicted"/>
<dbReference type="OrthoDB" id="1632039at2"/>
<gene>
    <name evidence="3" type="ORF">TM49_02395</name>
</gene>
<feature type="chain" id="PRO_5002295518" description="Fe/B12 periplasmic-binding domain-containing protein" evidence="1">
    <location>
        <begin position="34"/>
        <end position="284"/>
    </location>
</feature>
<dbReference type="PATRIC" id="fig|1486262.3.peg.497"/>
<feature type="signal peptide" evidence="1">
    <location>
        <begin position="1"/>
        <end position="33"/>
    </location>
</feature>
<dbReference type="InterPro" id="IPR050902">
    <property type="entry name" value="ABC_Transporter_SBP"/>
</dbReference>
<name>A0A0D5LV38_MAREN</name>
<dbReference type="KEGG" id="mey:TM49_02395"/>
<keyword evidence="4" id="KW-1185">Reference proteome</keyword>
<dbReference type="SUPFAM" id="SSF53807">
    <property type="entry name" value="Helical backbone' metal receptor"/>
    <property type="match status" value="1"/>
</dbReference>
<dbReference type="PROSITE" id="PS50983">
    <property type="entry name" value="FE_B12_PBP"/>
    <property type="match status" value="1"/>
</dbReference>
<evidence type="ECO:0000259" key="2">
    <source>
        <dbReference type="PROSITE" id="PS50983"/>
    </source>
</evidence>
<dbReference type="HOGENOM" id="CLU_038034_8_0_5"/>
<dbReference type="PANTHER" id="PTHR30535:SF34">
    <property type="entry name" value="MOLYBDATE-BINDING PROTEIN MOLA"/>
    <property type="match status" value="1"/>
</dbReference>
<evidence type="ECO:0000256" key="1">
    <source>
        <dbReference type="SAM" id="SignalP"/>
    </source>
</evidence>
<dbReference type="Pfam" id="PF01497">
    <property type="entry name" value="Peripla_BP_2"/>
    <property type="match status" value="1"/>
</dbReference>
<reference evidence="3 4" key="1">
    <citation type="journal article" date="2015" name="Genome Announc.">
        <title>Complete genome sequence of Martelella endophytica YC6887, which has antifungal activity associated with a halophyte.</title>
        <authorList>
            <person name="Khan A."/>
            <person name="Khan H."/>
            <person name="Chung E.J."/>
            <person name="Hossain M.T."/>
            <person name="Chung Y.R."/>
        </authorList>
    </citation>
    <scope>NUCLEOTIDE SEQUENCE [LARGE SCALE GENOMIC DNA]</scope>
    <source>
        <strain evidence="3">YC6887</strain>
    </source>
</reference>